<dbReference type="PROSITE" id="PS00018">
    <property type="entry name" value="EF_HAND_1"/>
    <property type="match status" value="3"/>
</dbReference>
<protein>
    <recommendedName>
        <fullName evidence="2">EF-hand domain-containing protein</fullName>
    </recommendedName>
</protein>
<feature type="non-terminal residue" evidence="3">
    <location>
        <position position="1"/>
    </location>
</feature>
<feature type="domain" description="EF-hand" evidence="2">
    <location>
        <begin position="62"/>
        <end position="97"/>
    </location>
</feature>
<dbReference type="PROSITE" id="PS50222">
    <property type="entry name" value="EF_HAND_2"/>
    <property type="match status" value="3"/>
</dbReference>
<evidence type="ECO:0000256" key="1">
    <source>
        <dbReference type="ARBA" id="ARBA00022837"/>
    </source>
</evidence>
<dbReference type="InterPro" id="IPR002048">
    <property type="entry name" value="EF_hand_dom"/>
</dbReference>
<dbReference type="SMART" id="SM00054">
    <property type="entry name" value="EFh"/>
    <property type="match status" value="3"/>
</dbReference>
<dbReference type="InterPro" id="IPR018247">
    <property type="entry name" value="EF_Hand_1_Ca_BS"/>
</dbReference>
<evidence type="ECO:0000313" key="3">
    <source>
        <dbReference type="EMBL" id="JAG51350.1"/>
    </source>
</evidence>
<dbReference type="Gene3D" id="1.10.238.10">
    <property type="entry name" value="EF-hand"/>
    <property type="match status" value="1"/>
</dbReference>
<dbReference type="Pfam" id="PF13833">
    <property type="entry name" value="EF-hand_8"/>
    <property type="match status" value="1"/>
</dbReference>
<dbReference type="AlphaFoldDB" id="A0A0K8SEY9"/>
<dbReference type="InterPro" id="IPR011992">
    <property type="entry name" value="EF-hand-dom_pair"/>
</dbReference>
<evidence type="ECO:0000259" key="2">
    <source>
        <dbReference type="PROSITE" id="PS50222"/>
    </source>
</evidence>
<reference evidence="3" key="1">
    <citation type="submission" date="2014-09" db="EMBL/GenBank/DDBJ databases">
        <authorList>
            <person name="Magalhaes I.L.F."/>
            <person name="Oliveira U."/>
            <person name="Santos F.R."/>
            <person name="Vidigal T.H.D.A."/>
            <person name="Brescovit A.D."/>
            <person name="Santos A.J."/>
        </authorList>
    </citation>
    <scope>NUCLEOTIDE SEQUENCE</scope>
</reference>
<proteinExistence type="predicted"/>
<dbReference type="CDD" id="cd00051">
    <property type="entry name" value="EFh"/>
    <property type="match status" value="1"/>
</dbReference>
<name>A0A0K8SEY9_LYGHE</name>
<feature type="domain" description="EF-hand" evidence="2">
    <location>
        <begin position="10"/>
        <end position="46"/>
    </location>
</feature>
<sequence length="185" mass="21125">QPTSNMVSDFRKKKLLHVFSRFFDTDGSGSIEKDDFKTAIDRINKSRGWNAGDAKYKHVEETMLKIWEGIEKAADSNNDGKVSQEEWFAMWDAFATKPFDWQNLYCKFAFELEDASNDGAIDAEEFSSVQASFGLNKDDAVAAFQKMAKGKPQVTWAEFQELWKEYFLSDDVNAPGNYIFGKSSF</sequence>
<feature type="domain" description="EF-hand" evidence="2">
    <location>
        <begin position="101"/>
        <end position="136"/>
    </location>
</feature>
<dbReference type="GO" id="GO:0005509">
    <property type="term" value="F:calcium ion binding"/>
    <property type="evidence" value="ECO:0007669"/>
    <property type="project" value="InterPro"/>
</dbReference>
<dbReference type="EMBL" id="GBRD01014476">
    <property type="protein sequence ID" value="JAG51350.1"/>
    <property type="molecule type" value="Transcribed_RNA"/>
</dbReference>
<dbReference type="Pfam" id="PF13202">
    <property type="entry name" value="EF-hand_5"/>
    <property type="match status" value="2"/>
</dbReference>
<dbReference type="SUPFAM" id="SSF47473">
    <property type="entry name" value="EF-hand"/>
    <property type="match status" value="1"/>
</dbReference>
<organism evidence="3">
    <name type="scientific">Lygus hesperus</name>
    <name type="common">Western plant bug</name>
    <dbReference type="NCBI Taxonomy" id="30085"/>
    <lineage>
        <taxon>Eukaryota</taxon>
        <taxon>Metazoa</taxon>
        <taxon>Ecdysozoa</taxon>
        <taxon>Arthropoda</taxon>
        <taxon>Hexapoda</taxon>
        <taxon>Insecta</taxon>
        <taxon>Pterygota</taxon>
        <taxon>Neoptera</taxon>
        <taxon>Paraneoptera</taxon>
        <taxon>Hemiptera</taxon>
        <taxon>Heteroptera</taxon>
        <taxon>Panheteroptera</taxon>
        <taxon>Cimicomorpha</taxon>
        <taxon>Miridae</taxon>
        <taxon>Mirini</taxon>
        <taxon>Lygus</taxon>
    </lineage>
</organism>
<keyword evidence="1" id="KW-0106">Calcium</keyword>
<accession>A0A0K8SEY9</accession>